<protein>
    <submittedName>
        <fullName evidence="1">CG34012</fullName>
    </submittedName>
</protein>
<keyword evidence="2" id="KW-1185">Reference proteome</keyword>
<dbReference type="Proteomes" id="UP000494163">
    <property type="component" value="Chromosome 3L"/>
</dbReference>
<dbReference type="AlphaFoldDB" id="A0A0M4EJF0"/>
<accession>A0A0M4EJF0</accession>
<gene>
    <name evidence="1" type="ORF">Dbus_chr3Lg1304</name>
</gene>
<dbReference type="OMA" id="GNWEYLC"/>
<sequence length="156" mass="18365">MAKKCEQYTAKILDHGKWDSGAIKHYNTIERIQKQLRKGYWSYLNDHPEIRAIIRVIMHQVINENPDNVRQFIAHFFNCRRTPLLVPMINTQLKYVKEQLKRGRWSKYDAETLFLETPSTHSLLSNASTDHNVHPVLTYALVFKKPDECGIDKPPY</sequence>
<dbReference type="OrthoDB" id="10249338at2759"/>
<name>A0A0M4EJF0_DROBS</name>
<dbReference type="InterPro" id="IPR059162">
    <property type="entry name" value="RIIAD1"/>
</dbReference>
<reference evidence="1 2" key="1">
    <citation type="submission" date="2015-08" db="EMBL/GenBank/DDBJ databases">
        <title>Ancestral chromatin configuration constrains chromatin evolution on differentiating sex chromosomes in Drosophila.</title>
        <authorList>
            <person name="Zhou Q."/>
            <person name="Bachtrog D."/>
        </authorList>
    </citation>
    <scope>NUCLEOTIDE SEQUENCE [LARGE SCALE GENOMIC DNA]</scope>
    <source>
        <tissue evidence="1">Whole larvae</tissue>
    </source>
</reference>
<organism evidence="1 2">
    <name type="scientific">Drosophila busckii</name>
    <name type="common">Fruit fly</name>
    <dbReference type="NCBI Taxonomy" id="30019"/>
    <lineage>
        <taxon>Eukaryota</taxon>
        <taxon>Metazoa</taxon>
        <taxon>Ecdysozoa</taxon>
        <taxon>Arthropoda</taxon>
        <taxon>Hexapoda</taxon>
        <taxon>Insecta</taxon>
        <taxon>Pterygota</taxon>
        <taxon>Neoptera</taxon>
        <taxon>Endopterygota</taxon>
        <taxon>Diptera</taxon>
        <taxon>Brachycera</taxon>
        <taxon>Muscomorpha</taxon>
        <taxon>Ephydroidea</taxon>
        <taxon>Drosophilidae</taxon>
        <taxon>Drosophila</taxon>
    </lineage>
</organism>
<evidence type="ECO:0000313" key="2">
    <source>
        <dbReference type="Proteomes" id="UP000494163"/>
    </source>
</evidence>
<dbReference type="EMBL" id="CP012525">
    <property type="protein sequence ID" value="ALC44138.1"/>
    <property type="molecule type" value="Genomic_DNA"/>
</dbReference>
<proteinExistence type="predicted"/>
<evidence type="ECO:0000313" key="1">
    <source>
        <dbReference type="EMBL" id="ALC44138.1"/>
    </source>
</evidence>
<dbReference type="CDD" id="cd22971">
    <property type="entry name" value="DD_RIIAD1"/>
    <property type="match status" value="1"/>
</dbReference>